<dbReference type="CDD" id="cd11374">
    <property type="entry name" value="CE4_u10"/>
    <property type="match status" value="1"/>
</dbReference>
<dbReference type="EMBL" id="CP046600">
    <property type="protein sequence ID" value="QUR69007.1"/>
    <property type="molecule type" value="Genomic_DNA"/>
</dbReference>
<dbReference type="AlphaFoldDB" id="A0A975K0C6"/>
<keyword evidence="2" id="KW-1185">Reference proteome</keyword>
<sequence length="272" mass="29838">MPGNGPAEGRYPLVRDPIYACCLRVLHYHDTWDRETTSVSGKLIVSVSGIGERTLADVDAFCAQMDARSVPVSLLVAPRLSGDYRLDRDPHTVEWLSERRAGGDALVMHGYDEAATKKRRGEFATLHAHEANLRLTAADRVLEHLGLRTRLFAAPGWLVSPGVVKALPGNGFRLLADFHGVTDLVRKSTVRARVLGIGEGFLTEPWWCRMVVMSAERIARRGGVVRIAVAGRQLRKPGPLQATLDAIDLAMLHGCTPMVYRWSADKAVLDAA</sequence>
<proteinExistence type="predicted"/>
<reference evidence="1" key="1">
    <citation type="submission" date="2019-12" db="EMBL/GenBank/DDBJ databases">
        <title>Mycobacterium spongiae sp. nov.</title>
        <authorList>
            <person name="Stinear T."/>
        </authorList>
    </citation>
    <scope>NUCLEOTIDE SEQUENCE</scope>
    <source>
        <strain evidence="1">FSD4b-SM</strain>
    </source>
</reference>
<dbReference type="Proteomes" id="UP000682202">
    <property type="component" value="Chromosome"/>
</dbReference>
<dbReference type="InterPro" id="IPR011330">
    <property type="entry name" value="Glyco_hydro/deAcase_b/a-brl"/>
</dbReference>
<dbReference type="Pfam" id="PF10096">
    <property type="entry name" value="DUF2334"/>
    <property type="match status" value="1"/>
</dbReference>
<evidence type="ECO:0000313" key="1">
    <source>
        <dbReference type="EMBL" id="QUR69007.1"/>
    </source>
</evidence>
<dbReference type="SUPFAM" id="SSF88713">
    <property type="entry name" value="Glycoside hydrolase/deacetylase"/>
    <property type="match status" value="1"/>
</dbReference>
<evidence type="ECO:0000313" key="2">
    <source>
        <dbReference type="Proteomes" id="UP000682202"/>
    </source>
</evidence>
<protein>
    <submittedName>
        <fullName evidence="1">DUF2334 domain-containing protein</fullName>
    </submittedName>
</protein>
<dbReference type="InterPro" id="IPR018763">
    <property type="entry name" value="DUF2334"/>
</dbReference>
<dbReference type="KEGG" id="mspg:F6B93_19770"/>
<organism evidence="1 2">
    <name type="scientific">Mycobacterium spongiae</name>
    <dbReference type="NCBI Taxonomy" id="886343"/>
    <lineage>
        <taxon>Bacteria</taxon>
        <taxon>Bacillati</taxon>
        <taxon>Actinomycetota</taxon>
        <taxon>Actinomycetes</taxon>
        <taxon>Mycobacteriales</taxon>
        <taxon>Mycobacteriaceae</taxon>
        <taxon>Mycobacterium</taxon>
    </lineage>
</organism>
<name>A0A975K0C6_9MYCO</name>
<dbReference type="GO" id="GO:0005975">
    <property type="term" value="P:carbohydrate metabolic process"/>
    <property type="evidence" value="ECO:0007669"/>
    <property type="project" value="InterPro"/>
</dbReference>
<gene>
    <name evidence="1" type="ORF">F6B93_19770</name>
</gene>
<accession>A0A975K0C6</accession>
<dbReference type="Gene3D" id="3.20.20.370">
    <property type="entry name" value="Glycoside hydrolase/deacetylase"/>
    <property type="match status" value="1"/>
</dbReference>